<dbReference type="InterPro" id="IPR021054">
    <property type="entry name" value="Cell_wall_mannoprotein_1"/>
</dbReference>
<reference evidence="2 3" key="1">
    <citation type="submission" date="2019-07" db="EMBL/GenBank/DDBJ databases">
        <title>Finished genome of Venturia effusa.</title>
        <authorList>
            <person name="Young C.A."/>
            <person name="Cox M.P."/>
            <person name="Ganley A.R.D."/>
            <person name="David W.J."/>
        </authorList>
    </citation>
    <scope>NUCLEOTIDE SEQUENCE [LARGE SCALE GENOMIC DNA]</scope>
    <source>
        <strain evidence="3">albino</strain>
    </source>
</reference>
<dbReference type="Gene3D" id="1.20.1280.140">
    <property type="match status" value="1"/>
</dbReference>
<dbReference type="EMBL" id="CP042192">
    <property type="protein sequence ID" value="QDS73042.1"/>
    <property type="molecule type" value="Genomic_DNA"/>
</dbReference>
<gene>
    <name evidence="2" type="ORF">FKW77_009361</name>
</gene>
<protein>
    <submittedName>
        <fullName evidence="2">Uncharacterized protein</fullName>
    </submittedName>
</protein>
<dbReference type="Pfam" id="PF12296">
    <property type="entry name" value="HsbA"/>
    <property type="match status" value="1"/>
</dbReference>
<evidence type="ECO:0000313" key="3">
    <source>
        <dbReference type="Proteomes" id="UP000316270"/>
    </source>
</evidence>
<proteinExistence type="predicted"/>
<evidence type="ECO:0000313" key="2">
    <source>
        <dbReference type="EMBL" id="QDS73042.1"/>
    </source>
</evidence>
<accession>A0A517LBP0</accession>
<dbReference type="Proteomes" id="UP000316270">
    <property type="component" value="Chromosome 8"/>
</dbReference>
<feature type="region of interest" description="Disordered" evidence="1">
    <location>
        <begin position="1"/>
        <end position="21"/>
    </location>
</feature>
<organism evidence="2 3">
    <name type="scientific">Venturia effusa</name>
    <dbReference type="NCBI Taxonomy" id="50376"/>
    <lineage>
        <taxon>Eukaryota</taxon>
        <taxon>Fungi</taxon>
        <taxon>Dikarya</taxon>
        <taxon>Ascomycota</taxon>
        <taxon>Pezizomycotina</taxon>
        <taxon>Dothideomycetes</taxon>
        <taxon>Pleosporomycetidae</taxon>
        <taxon>Venturiales</taxon>
        <taxon>Venturiaceae</taxon>
        <taxon>Venturia</taxon>
    </lineage>
</organism>
<dbReference type="AlphaFoldDB" id="A0A517LBP0"/>
<sequence length="211" mass="20750">MSSVVLGSPVPQAGDMGGMPPGLLESITSGGGLAGFAGGAGGLDLGALLGGGGPDNETPVIIAGYAATAEKERALDAAITAIPANSDTTASSIVSVITTAKDVIAALKDSTTKVSAIGTVNLVASSSLTAPGAELTNLFEQTAGALIAKKDAIAKVGKKADVLEVAKGIKEAVKDFTDNIEQHLPPVSKEAAQTEHAKGLASADKIVAAYS</sequence>
<keyword evidence="3" id="KW-1185">Reference proteome</keyword>
<dbReference type="OrthoDB" id="10523564at2759"/>
<evidence type="ECO:0000256" key="1">
    <source>
        <dbReference type="SAM" id="MobiDB-lite"/>
    </source>
</evidence>
<name>A0A517LBP0_9PEZI</name>